<evidence type="ECO:0000313" key="2">
    <source>
        <dbReference type="Proteomes" id="UP001349343"/>
    </source>
</evidence>
<accession>A0ABZ0Z3V0</accession>
<sequence length="74" mass="8526">MVDIKIFVGTNKIKIVSRKAADKINFWCNRAFVKGNTYYNLPEDLCIPAGMYKNLIFHLITGQSDLNIELVYNK</sequence>
<protein>
    <submittedName>
        <fullName evidence="1">Uncharacterized protein</fullName>
    </submittedName>
</protein>
<dbReference type="EMBL" id="OR769222">
    <property type="protein sequence ID" value="WQJ52770.1"/>
    <property type="molecule type" value="Genomic_DNA"/>
</dbReference>
<name>A0ABZ0Z3V0_9CAUD</name>
<reference evidence="1 2" key="1">
    <citation type="submission" date="2023-11" db="EMBL/GenBank/DDBJ databases">
        <authorList>
            <person name="Cook R."/>
            <person name="Crisci M."/>
            <person name="Pye H."/>
            <person name="Adriaenssens E."/>
            <person name="Santini J."/>
        </authorList>
    </citation>
    <scope>NUCLEOTIDE SEQUENCE [LARGE SCALE GENOMIC DNA]</scope>
    <source>
        <strain evidence="1">Lak_Megaphage_RVC_JS4_GC31</strain>
    </source>
</reference>
<proteinExistence type="predicted"/>
<organism evidence="1 2">
    <name type="scientific">phage Lak_Megaphage_RVC_JS4_GC31</name>
    <dbReference type="NCBI Taxonomy" id="3109228"/>
    <lineage>
        <taxon>Viruses</taxon>
        <taxon>Duplodnaviria</taxon>
        <taxon>Heunggongvirae</taxon>
        <taxon>Uroviricota</taxon>
        <taxon>Caudoviricetes</taxon>
        <taxon>Caudoviricetes code 15 clade</taxon>
    </lineage>
</organism>
<keyword evidence="2" id="KW-1185">Reference proteome</keyword>
<evidence type="ECO:0000313" key="1">
    <source>
        <dbReference type="EMBL" id="WQJ52770.1"/>
    </source>
</evidence>
<dbReference type="Proteomes" id="UP001349343">
    <property type="component" value="Segment"/>
</dbReference>